<name>A0AAV9IJ59_9RHOD</name>
<organism evidence="12 13">
    <name type="scientific">Galdieria yellowstonensis</name>
    <dbReference type="NCBI Taxonomy" id="3028027"/>
    <lineage>
        <taxon>Eukaryota</taxon>
        <taxon>Rhodophyta</taxon>
        <taxon>Bangiophyceae</taxon>
        <taxon>Galdieriales</taxon>
        <taxon>Galdieriaceae</taxon>
        <taxon>Galdieria</taxon>
    </lineage>
</organism>
<gene>
    <name evidence="12" type="ORF">GAYE_SCF38G5225</name>
</gene>
<dbReference type="GO" id="GO:0031119">
    <property type="term" value="P:tRNA pseudouridine synthesis"/>
    <property type="evidence" value="ECO:0007669"/>
    <property type="project" value="InterPro"/>
</dbReference>
<keyword evidence="13" id="KW-1185">Reference proteome</keyword>
<dbReference type="Proteomes" id="UP001300502">
    <property type="component" value="Unassembled WGS sequence"/>
</dbReference>
<dbReference type="InterPro" id="IPR020097">
    <property type="entry name" value="PsdUridine_synth_TruA_a/b_dom"/>
</dbReference>
<evidence type="ECO:0000256" key="3">
    <source>
        <dbReference type="ARBA" id="ARBA00009375"/>
    </source>
</evidence>
<dbReference type="InterPro" id="IPR041708">
    <property type="entry name" value="PUS1/PUS2-like"/>
</dbReference>
<dbReference type="AlphaFoldDB" id="A0AAV9IJ59"/>
<proteinExistence type="inferred from homology"/>
<dbReference type="Gene3D" id="3.30.70.660">
    <property type="entry name" value="Pseudouridine synthase I, catalytic domain, C-terminal subdomain"/>
    <property type="match status" value="1"/>
</dbReference>
<protein>
    <recommendedName>
        <fullName evidence="11">Pseudouridine synthase I TruA alpha/beta domain-containing protein</fullName>
    </recommendedName>
</protein>
<dbReference type="Pfam" id="PF01416">
    <property type="entry name" value="PseudoU_synth_1"/>
    <property type="match status" value="1"/>
</dbReference>
<dbReference type="FunFam" id="3.30.70.660:FF:000002">
    <property type="entry name" value="tRNA pseudouridine synthase"/>
    <property type="match status" value="1"/>
</dbReference>
<dbReference type="FunFam" id="3.30.70.580:FF:000002">
    <property type="entry name" value="tRNA pseudouridine synthase"/>
    <property type="match status" value="1"/>
</dbReference>
<keyword evidence="6" id="KW-0413">Isomerase</keyword>
<dbReference type="GO" id="GO:1990481">
    <property type="term" value="P:mRNA pseudouridine synthesis"/>
    <property type="evidence" value="ECO:0007669"/>
    <property type="project" value="TreeGrafter"/>
</dbReference>
<dbReference type="GO" id="GO:0009982">
    <property type="term" value="F:pseudouridine synthase activity"/>
    <property type="evidence" value="ECO:0007669"/>
    <property type="project" value="InterPro"/>
</dbReference>
<dbReference type="SUPFAM" id="SSF55120">
    <property type="entry name" value="Pseudouridine synthase"/>
    <property type="match status" value="1"/>
</dbReference>
<evidence type="ECO:0000256" key="9">
    <source>
        <dbReference type="PIRSR" id="PIRSR641708-1"/>
    </source>
</evidence>
<sequence>MGLFWSHPQVAVPLSNTVAKRNRDGFDNTESEVSFKKSKCHDTKIVDTNTTVQVAAAADEKVSSQFDMNNNSGRLAQTENTKKRHKFAIVIGYLGAAYQGMQRNPGARSIEGELEKALVAAGLIPDNLQGNLRKIEWSRAARTDKGVSAAGQVVSTYLLVGNENSEDIEKKINDNLPQDIRVLGMYSVSGGFHAKNACDRRRYSYIFPCWTLCLDKQEHDNLVQNPNYESNMKQKVDDFNELLKHFTGTHYFHNFTVGQTSSDGTCQRYILEFYCSLPFQIGEEMFLNVTVVGQSFLLHQIRKMIGLTIAIWKGWIPKEGMNVALSKHHRLETPMAPSLGLFLDECLFERYNERILKYHSHSPSQDKLARIRQRAEEFKRQVIYEYIACQEREYHVMERWMHLVSTKHPVDIASILAKHEELVNQEILWNRKRKEYMLDYISPMFDSSAIYGREEETLPNILGERMNRCEEVLSPKPVSFYLRTPVEIFCIMGEVTKSLNVPCVFLTSGKDFIWAISVEESDDDFHLSLYDSRLGSNSCWSMPRVDESCAHSSYYSSFHSGWKVAASFFQNEDEICRKKISVVVDCPDSANNYHQRGVDVAYYCSAFVIYMKLMRHIKPLSKQEIAEILIQGWNAGSDMLSFDIYACLCARNDHLLVIRPNLETQKVTLEHYFVPEWLFERMEWYKIDDTVVRLEENEYVQIKALWNDWLQKVRIVAALEMKRRGLSWIAQSKDGVALQAHSPGMLLWKSRKGDVPLEPCVQRDKQSTYPTSAKSAAEMLQISLENFRLLFGETIKVDEHVEWERYLHEFMMQVNNVECFLSNWTEMLKEDTPFVEKKALLERCLDSWTSHQLLVHSWLSTTSSTDWWTRNGCFQYCIEYNAVITWTKLVSAQREDNVTGNNKSDIKVTSLHSPSSGICFWYPHFARFVRRSNNSTNRKIRKSARKYRLR</sequence>
<comment type="catalytic activity">
    <reaction evidence="1">
        <text>a uridine in mRNA = a pseudouridine in mRNA</text>
        <dbReference type="Rhea" id="RHEA:56644"/>
        <dbReference type="Rhea" id="RHEA-COMP:14658"/>
        <dbReference type="Rhea" id="RHEA-COMP:14659"/>
        <dbReference type="ChEBI" id="CHEBI:65314"/>
        <dbReference type="ChEBI" id="CHEBI:65315"/>
    </reaction>
</comment>
<dbReference type="InterPro" id="IPR020094">
    <property type="entry name" value="TruA/RsuA/RluB/E/F_N"/>
</dbReference>
<reference evidence="12 13" key="1">
    <citation type="submission" date="2022-07" db="EMBL/GenBank/DDBJ databases">
        <title>Genome-wide signatures of adaptation to extreme environments.</title>
        <authorList>
            <person name="Cho C.H."/>
            <person name="Yoon H.S."/>
        </authorList>
    </citation>
    <scope>NUCLEOTIDE SEQUENCE [LARGE SCALE GENOMIC DNA]</scope>
    <source>
        <strain evidence="12 13">108.79 E11</strain>
    </source>
</reference>
<comment type="caution">
    <text evidence="12">The sequence shown here is derived from an EMBL/GenBank/DDBJ whole genome shotgun (WGS) entry which is preliminary data.</text>
</comment>
<feature type="domain" description="Pseudouridine synthase I TruA alpha/beta" evidence="11">
    <location>
        <begin position="244"/>
        <end position="348"/>
    </location>
</feature>
<evidence type="ECO:0000256" key="7">
    <source>
        <dbReference type="ARBA" id="ARBA00023242"/>
    </source>
</evidence>
<dbReference type="PANTHER" id="PTHR11142:SF4">
    <property type="entry name" value="PSEUDOURIDYLATE SYNTHASE 1 HOMOLOG"/>
    <property type="match status" value="1"/>
</dbReference>
<dbReference type="CDD" id="cd02568">
    <property type="entry name" value="PseudoU_synth_PUS1_PUS2"/>
    <property type="match status" value="1"/>
</dbReference>
<dbReference type="HAMAP" id="MF_00171">
    <property type="entry name" value="TruA"/>
    <property type="match status" value="1"/>
</dbReference>
<comment type="subcellular location">
    <subcellularLocation>
        <location evidence="2">Nucleus</location>
    </subcellularLocation>
</comment>
<keyword evidence="7" id="KW-0539">Nucleus</keyword>
<dbReference type="GO" id="GO:0003723">
    <property type="term" value="F:RNA binding"/>
    <property type="evidence" value="ECO:0007669"/>
    <property type="project" value="InterPro"/>
</dbReference>
<accession>A0AAV9IJ59</accession>
<evidence type="ECO:0000256" key="6">
    <source>
        <dbReference type="ARBA" id="ARBA00023235"/>
    </source>
</evidence>
<evidence type="ECO:0000313" key="12">
    <source>
        <dbReference type="EMBL" id="KAK4527303.1"/>
    </source>
</evidence>
<comment type="similarity">
    <text evidence="3">Belongs to the tRNA pseudouridine synthase TruA family.</text>
</comment>
<feature type="binding site" evidence="10">
    <location>
        <position position="203"/>
    </location>
    <ligand>
        <name>substrate</name>
    </ligand>
</feature>
<comment type="catalytic activity">
    <reaction evidence="8">
        <text>a uridine in tRNA = a pseudouridine in tRNA</text>
        <dbReference type="Rhea" id="RHEA:54572"/>
        <dbReference type="Rhea" id="RHEA-COMP:13339"/>
        <dbReference type="Rhea" id="RHEA-COMP:13934"/>
        <dbReference type="ChEBI" id="CHEBI:65314"/>
        <dbReference type="ChEBI" id="CHEBI:65315"/>
    </reaction>
</comment>
<evidence type="ECO:0000256" key="2">
    <source>
        <dbReference type="ARBA" id="ARBA00004123"/>
    </source>
</evidence>
<evidence type="ECO:0000313" key="13">
    <source>
        <dbReference type="Proteomes" id="UP001300502"/>
    </source>
</evidence>
<evidence type="ECO:0000256" key="1">
    <source>
        <dbReference type="ARBA" id="ARBA00001166"/>
    </source>
</evidence>
<evidence type="ECO:0000256" key="4">
    <source>
        <dbReference type="ARBA" id="ARBA00022664"/>
    </source>
</evidence>
<dbReference type="InterPro" id="IPR020103">
    <property type="entry name" value="PsdUridine_synth_cat_dom_sf"/>
</dbReference>
<dbReference type="PANTHER" id="PTHR11142">
    <property type="entry name" value="PSEUDOURIDYLATE SYNTHASE"/>
    <property type="match status" value="1"/>
</dbReference>
<keyword evidence="4" id="KW-0507">mRNA processing</keyword>
<evidence type="ECO:0000256" key="5">
    <source>
        <dbReference type="ARBA" id="ARBA00022694"/>
    </source>
</evidence>
<keyword evidence="5" id="KW-0819">tRNA processing</keyword>
<dbReference type="Gene3D" id="3.30.70.580">
    <property type="entry name" value="Pseudouridine synthase I, catalytic domain, N-terminal subdomain"/>
    <property type="match status" value="1"/>
</dbReference>
<dbReference type="GO" id="GO:0005634">
    <property type="term" value="C:nucleus"/>
    <property type="evidence" value="ECO:0007669"/>
    <property type="project" value="UniProtKB-SubCell"/>
</dbReference>
<evidence type="ECO:0000256" key="8">
    <source>
        <dbReference type="ARBA" id="ARBA00036943"/>
    </source>
</evidence>
<dbReference type="GO" id="GO:0006397">
    <property type="term" value="P:mRNA processing"/>
    <property type="evidence" value="ECO:0007669"/>
    <property type="project" value="UniProtKB-KW"/>
</dbReference>
<dbReference type="NCBIfam" id="TIGR00071">
    <property type="entry name" value="hisT_truA"/>
    <property type="match status" value="1"/>
</dbReference>
<dbReference type="InterPro" id="IPR020095">
    <property type="entry name" value="PsdUridine_synth_TruA_C"/>
</dbReference>
<feature type="active site" description="Nucleophile" evidence="9">
    <location>
        <position position="144"/>
    </location>
</feature>
<evidence type="ECO:0000259" key="11">
    <source>
        <dbReference type="Pfam" id="PF01416"/>
    </source>
</evidence>
<dbReference type="InterPro" id="IPR001406">
    <property type="entry name" value="PsdUridine_synth_TruA"/>
</dbReference>
<evidence type="ECO:0000256" key="10">
    <source>
        <dbReference type="PIRSR" id="PIRSR641708-2"/>
    </source>
</evidence>
<dbReference type="EMBL" id="JANCYU010000050">
    <property type="protein sequence ID" value="KAK4527303.1"/>
    <property type="molecule type" value="Genomic_DNA"/>
</dbReference>